<dbReference type="InterPro" id="IPR045307">
    <property type="entry name" value="ADCK1_dom"/>
</dbReference>
<dbReference type="CDD" id="cd13969">
    <property type="entry name" value="ADCK1-like"/>
    <property type="match status" value="1"/>
</dbReference>
<dbReference type="PANTHER" id="PTHR43173:SF28">
    <property type="entry name" value="AARF DOMAIN CONTAINING KINASE 5"/>
    <property type="match status" value="1"/>
</dbReference>
<organism evidence="3 4">
    <name type="scientific">Blepharisma stoltei</name>
    <dbReference type="NCBI Taxonomy" id="1481888"/>
    <lineage>
        <taxon>Eukaryota</taxon>
        <taxon>Sar</taxon>
        <taxon>Alveolata</taxon>
        <taxon>Ciliophora</taxon>
        <taxon>Postciliodesmatophora</taxon>
        <taxon>Heterotrichea</taxon>
        <taxon>Heterotrichida</taxon>
        <taxon>Blepharismidae</taxon>
        <taxon>Blepharisma</taxon>
    </lineage>
</organism>
<dbReference type="Proteomes" id="UP001162131">
    <property type="component" value="Unassembled WGS sequence"/>
</dbReference>
<evidence type="ECO:0000259" key="2">
    <source>
        <dbReference type="Pfam" id="PF03109"/>
    </source>
</evidence>
<dbReference type="InterPro" id="IPR051130">
    <property type="entry name" value="Mito_struct-func_regulator"/>
</dbReference>
<dbReference type="InterPro" id="IPR004147">
    <property type="entry name" value="ABC1_dom"/>
</dbReference>
<feature type="domain" description="ABC1 atypical kinase-like" evidence="2">
    <location>
        <begin position="121"/>
        <end position="369"/>
    </location>
</feature>
<evidence type="ECO:0000313" key="3">
    <source>
        <dbReference type="EMBL" id="CAG9316228.1"/>
    </source>
</evidence>
<dbReference type="EMBL" id="CAJZBQ010000015">
    <property type="protein sequence ID" value="CAG9316228.1"/>
    <property type="molecule type" value="Genomic_DNA"/>
</dbReference>
<dbReference type="AlphaFoldDB" id="A0AAU9IRY3"/>
<protein>
    <recommendedName>
        <fullName evidence="2">ABC1 atypical kinase-like domain-containing protein</fullName>
    </recommendedName>
</protein>
<dbReference type="Pfam" id="PF03109">
    <property type="entry name" value="ABC1"/>
    <property type="match status" value="1"/>
</dbReference>
<dbReference type="PANTHER" id="PTHR43173">
    <property type="entry name" value="ABC1 FAMILY PROTEIN"/>
    <property type="match status" value="1"/>
</dbReference>
<sequence>MALRFLGKSTLVGTSILAAYYGIADNQHKQDLKGLFKSSINACRASKILALSVWDYYYNLRGLEYVSPEYHEARSKIHYRVANRILSLSVSSRGIYFKAGQYLGSLERIMPREFTEVLHVLQDSAPPLSYDEIKIVMETDLPRYQDGFLSFEENAIAAASLAQVHVAHLKTGEKVAVKLQYPFLQSQTKSDFRVLRNITAVCNWLLKYYDYEGMDLLKLWKTFHDMCTKEIDFNYERENAEKTKKIFENDKRVYVPKIYRELSGKRILTMEFVSGVKINDTNGMTAAGFNLNKVSDILMNTFARMIFIEGHVHCDPHPGNLLIRAAQDGDPQLILLDHGFYRSMDKNFRVDFCKIWKAMLYFDYTEVKRICDKIGIGEYYKYLPLILTYRTIDSRKQIGEIISQEDKQKLHKSNDITFEKITRLMQVLPPDLLFIIRTSNLVALHNLKLGGTTRKRLLLYTDYSLKGLHKYRISYYWEKLKFWIWRNIFEYFFITH</sequence>
<accession>A0AAU9IRY3</accession>
<dbReference type="SUPFAM" id="SSF56112">
    <property type="entry name" value="Protein kinase-like (PK-like)"/>
    <property type="match status" value="1"/>
</dbReference>
<keyword evidence="4" id="KW-1185">Reference proteome</keyword>
<name>A0AAU9IRY3_9CILI</name>
<gene>
    <name evidence="3" type="ORF">BSTOLATCC_MIC15663</name>
</gene>
<proteinExistence type="inferred from homology"/>
<evidence type="ECO:0000256" key="1">
    <source>
        <dbReference type="ARBA" id="ARBA00009670"/>
    </source>
</evidence>
<comment type="similarity">
    <text evidence="1">Belongs to the protein kinase superfamily. ADCK protein kinase family.</text>
</comment>
<reference evidence="3" key="1">
    <citation type="submission" date="2021-09" db="EMBL/GenBank/DDBJ databases">
        <authorList>
            <consortium name="AG Swart"/>
            <person name="Singh M."/>
            <person name="Singh A."/>
            <person name="Seah K."/>
            <person name="Emmerich C."/>
        </authorList>
    </citation>
    <scope>NUCLEOTIDE SEQUENCE</scope>
    <source>
        <strain evidence="3">ATCC30299</strain>
    </source>
</reference>
<comment type="caution">
    <text evidence="3">The sequence shown here is derived from an EMBL/GenBank/DDBJ whole genome shotgun (WGS) entry which is preliminary data.</text>
</comment>
<dbReference type="InterPro" id="IPR011009">
    <property type="entry name" value="Kinase-like_dom_sf"/>
</dbReference>
<evidence type="ECO:0000313" key="4">
    <source>
        <dbReference type="Proteomes" id="UP001162131"/>
    </source>
</evidence>